<name>A0A6J6Q1J5_9ZZZZ</name>
<dbReference type="EMBL" id="CAEZXR010000105">
    <property type="protein sequence ID" value="CAB4703273.1"/>
    <property type="molecule type" value="Genomic_DNA"/>
</dbReference>
<dbReference type="InterPro" id="IPR013977">
    <property type="entry name" value="GcvT_C"/>
</dbReference>
<feature type="domain" description="Aminomethyltransferase C-terminal" evidence="2">
    <location>
        <begin position="230"/>
        <end position="309"/>
    </location>
</feature>
<evidence type="ECO:0000313" key="3">
    <source>
        <dbReference type="EMBL" id="CAB4703273.1"/>
    </source>
</evidence>
<dbReference type="Pfam" id="PF08669">
    <property type="entry name" value="GCV_T_C"/>
    <property type="match status" value="1"/>
</dbReference>
<dbReference type="AlphaFoldDB" id="A0A6J6Q1J5"/>
<dbReference type="SUPFAM" id="SSF103025">
    <property type="entry name" value="Folate-binding domain"/>
    <property type="match status" value="1"/>
</dbReference>
<dbReference type="InterPro" id="IPR029043">
    <property type="entry name" value="GcvT/YgfZ_C"/>
</dbReference>
<proteinExistence type="predicted"/>
<feature type="domain" description="GCVT N-terminal" evidence="1">
    <location>
        <begin position="2"/>
        <end position="204"/>
    </location>
</feature>
<dbReference type="PIRSF" id="PIRSF006487">
    <property type="entry name" value="GcvT"/>
    <property type="match status" value="1"/>
</dbReference>
<dbReference type="PANTHER" id="PTHR43757:SF2">
    <property type="entry name" value="AMINOMETHYLTRANSFERASE, MITOCHONDRIAL"/>
    <property type="match status" value="1"/>
</dbReference>
<protein>
    <submittedName>
        <fullName evidence="3">Unannotated protein</fullName>
    </submittedName>
</protein>
<reference evidence="3" key="1">
    <citation type="submission" date="2020-05" db="EMBL/GenBank/DDBJ databases">
        <authorList>
            <person name="Chiriac C."/>
            <person name="Salcher M."/>
            <person name="Ghai R."/>
            <person name="Kavagutti S V."/>
        </authorList>
    </citation>
    <scope>NUCLEOTIDE SEQUENCE</scope>
</reference>
<dbReference type="InterPro" id="IPR027266">
    <property type="entry name" value="TrmE/GcvT-like"/>
</dbReference>
<gene>
    <name evidence="3" type="ORF">UFOPK2579_01050</name>
</gene>
<sequence length="314" mass="32823">MAGPDALQALQWICAADVDVPVGRCVYTPFLNGRGTYEADLTVTRSGPEEFVLVSSSATTVRDLDWLRRHSAGLDVTITDTTDATSVIGVMGPSSRTLLSRLGGADAWEAAFASSTVVRLAGVEVRATRMTYVGELGWELMVAVADATALYDAVKAAGADLGVVDAGYHAIEALRLEKGYRAFGRELTPDLTPVEAGLVFATALATGGDFLGRDALSAHRAALALGGPRRRLVSFVSASPEPMLWGGELLLRDGRPCGQVTSAAWGATVGAAVGLAYLRSETVVTSDDLARGGFQVDLAGELVDVRLSLRAPLA</sequence>
<dbReference type="InterPro" id="IPR028896">
    <property type="entry name" value="GcvT/YgfZ/DmdA"/>
</dbReference>
<dbReference type="SUPFAM" id="SSF101790">
    <property type="entry name" value="Aminomethyltransferase beta-barrel domain"/>
    <property type="match status" value="1"/>
</dbReference>
<dbReference type="PANTHER" id="PTHR43757">
    <property type="entry name" value="AMINOMETHYLTRANSFERASE"/>
    <property type="match status" value="1"/>
</dbReference>
<dbReference type="Pfam" id="PF01571">
    <property type="entry name" value="GCV_T"/>
    <property type="match status" value="1"/>
</dbReference>
<evidence type="ECO:0000259" key="1">
    <source>
        <dbReference type="Pfam" id="PF01571"/>
    </source>
</evidence>
<evidence type="ECO:0000259" key="2">
    <source>
        <dbReference type="Pfam" id="PF08669"/>
    </source>
</evidence>
<accession>A0A6J6Q1J5</accession>
<dbReference type="GO" id="GO:0005739">
    <property type="term" value="C:mitochondrion"/>
    <property type="evidence" value="ECO:0007669"/>
    <property type="project" value="TreeGrafter"/>
</dbReference>
<dbReference type="Gene3D" id="2.40.30.110">
    <property type="entry name" value="Aminomethyltransferase beta-barrel domains"/>
    <property type="match status" value="1"/>
</dbReference>
<organism evidence="3">
    <name type="scientific">freshwater metagenome</name>
    <dbReference type="NCBI Taxonomy" id="449393"/>
    <lineage>
        <taxon>unclassified sequences</taxon>
        <taxon>metagenomes</taxon>
        <taxon>ecological metagenomes</taxon>
    </lineage>
</organism>
<dbReference type="InterPro" id="IPR006222">
    <property type="entry name" value="GCVT_N"/>
</dbReference>
<dbReference type="Gene3D" id="3.30.1360.120">
    <property type="entry name" value="Probable tRNA modification gtpase trme, domain 1"/>
    <property type="match status" value="1"/>
</dbReference>
<dbReference type="Gene3D" id="3.30.70.1400">
    <property type="entry name" value="Aminomethyltransferase beta-barrel domains"/>
    <property type="match status" value="1"/>
</dbReference>